<dbReference type="PRINTS" id="PR00702">
    <property type="entry name" value="ACRIFLAVINRP"/>
</dbReference>
<dbReference type="OrthoDB" id="9807612at2"/>
<protein>
    <submittedName>
        <fullName evidence="2">Acriflavin resistance protein</fullName>
    </submittedName>
</protein>
<dbReference type="GO" id="GO:0005886">
    <property type="term" value="C:plasma membrane"/>
    <property type="evidence" value="ECO:0007669"/>
    <property type="project" value="TreeGrafter"/>
</dbReference>
<feature type="transmembrane region" description="Helical" evidence="1">
    <location>
        <begin position="930"/>
        <end position="952"/>
    </location>
</feature>
<keyword evidence="1" id="KW-1133">Transmembrane helix</keyword>
<feature type="transmembrane region" description="Helical" evidence="1">
    <location>
        <begin position="459"/>
        <end position="483"/>
    </location>
</feature>
<evidence type="ECO:0000313" key="3">
    <source>
        <dbReference type="Proteomes" id="UP000010808"/>
    </source>
</evidence>
<feature type="transmembrane region" description="Helical" evidence="1">
    <location>
        <begin position="558"/>
        <end position="580"/>
    </location>
</feature>
<dbReference type="SUPFAM" id="SSF82714">
    <property type="entry name" value="Multidrug efflux transporter AcrB TolC docking domain, DN and DC subdomains"/>
    <property type="match status" value="2"/>
</dbReference>
<feature type="transmembrane region" description="Helical" evidence="1">
    <location>
        <begin position="906"/>
        <end position="923"/>
    </location>
</feature>
<dbReference type="Gene3D" id="3.30.70.1440">
    <property type="entry name" value="Multidrug efflux transporter AcrB pore domain"/>
    <property type="match status" value="1"/>
</dbReference>
<dbReference type="HOGENOM" id="CLU_002755_1_2_7"/>
<dbReference type="PATRIC" id="fig|1121451.3.peg.1414"/>
<feature type="transmembrane region" description="Helical" evidence="1">
    <location>
        <begin position="26"/>
        <end position="44"/>
    </location>
</feature>
<dbReference type="SUPFAM" id="SSF82693">
    <property type="entry name" value="Multidrug efflux transporter AcrB pore domain, PN1, PN2, PC1 and PC2 subdomains"/>
    <property type="match status" value="3"/>
</dbReference>
<feature type="transmembrane region" description="Helical" evidence="1">
    <location>
        <begin position="392"/>
        <end position="412"/>
    </location>
</feature>
<dbReference type="Gene3D" id="1.20.1640.10">
    <property type="entry name" value="Multidrug efflux transporter AcrB transmembrane domain"/>
    <property type="match status" value="2"/>
</dbReference>
<gene>
    <name evidence="2" type="ORF">DESAM_21161</name>
</gene>
<dbReference type="SUPFAM" id="SSF82866">
    <property type="entry name" value="Multidrug efflux transporter AcrB transmembrane domain"/>
    <property type="match status" value="2"/>
</dbReference>
<dbReference type="RefSeq" id="WP_015336046.1">
    <property type="nucleotide sequence ID" value="NC_020055.1"/>
</dbReference>
<dbReference type="Gene3D" id="3.30.2090.10">
    <property type="entry name" value="Multidrug efflux transporter AcrB TolC docking domain, DN and DC subdomains"/>
    <property type="match status" value="2"/>
</dbReference>
<keyword evidence="1" id="KW-0812">Transmembrane</keyword>
<organism evidence="2 3">
    <name type="scientific">Maridesulfovibrio hydrothermalis AM13 = DSM 14728</name>
    <dbReference type="NCBI Taxonomy" id="1121451"/>
    <lineage>
        <taxon>Bacteria</taxon>
        <taxon>Pseudomonadati</taxon>
        <taxon>Thermodesulfobacteriota</taxon>
        <taxon>Desulfovibrionia</taxon>
        <taxon>Desulfovibrionales</taxon>
        <taxon>Desulfovibrionaceae</taxon>
        <taxon>Maridesulfovibrio</taxon>
    </lineage>
</organism>
<reference evidence="2 3" key="1">
    <citation type="submission" date="2012-10" db="EMBL/GenBank/DDBJ databases">
        <authorList>
            <person name="Genoscope - CEA"/>
        </authorList>
    </citation>
    <scope>NUCLEOTIDE SEQUENCE [LARGE SCALE GENOMIC DNA]</scope>
    <source>
        <strain evidence="3">AM13 / DSM 14728</strain>
    </source>
</reference>
<feature type="transmembrane region" description="Helical" evidence="1">
    <location>
        <begin position="1047"/>
        <end position="1074"/>
    </location>
</feature>
<feature type="transmembrane region" description="Helical" evidence="1">
    <location>
        <begin position="972"/>
        <end position="999"/>
    </location>
</feature>
<dbReference type="PANTHER" id="PTHR32063">
    <property type="match status" value="1"/>
</dbReference>
<dbReference type="InterPro" id="IPR001036">
    <property type="entry name" value="Acrflvin-R"/>
</dbReference>
<evidence type="ECO:0000313" key="2">
    <source>
        <dbReference type="EMBL" id="CCO23442.1"/>
    </source>
</evidence>
<dbReference type="Gene3D" id="3.30.70.1320">
    <property type="entry name" value="Multidrug efflux transporter AcrB pore domain like"/>
    <property type="match status" value="1"/>
</dbReference>
<dbReference type="eggNOG" id="COG0841">
    <property type="taxonomic scope" value="Bacteria"/>
</dbReference>
<feature type="transmembrane region" description="Helical" evidence="1">
    <location>
        <begin position="1020"/>
        <end position="1041"/>
    </location>
</feature>
<dbReference type="PANTHER" id="PTHR32063:SF16">
    <property type="entry name" value="CATION EFFLUX SYSTEM (ACRB_ACRD_ACRF FAMILY)"/>
    <property type="match status" value="1"/>
</dbReference>
<dbReference type="GO" id="GO:0042910">
    <property type="term" value="F:xenobiotic transmembrane transporter activity"/>
    <property type="evidence" value="ECO:0007669"/>
    <property type="project" value="TreeGrafter"/>
</dbReference>
<dbReference type="Proteomes" id="UP000010808">
    <property type="component" value="Chromosome"/>
</dbReference>
<keyword evidence="3" id="KW-1185">Reference proteome</keyword>
<feature type="transmembrane region" description="Helical" evidence="1">
    <location>
        <begin position="495"/>
        <end position="519"/>
    </location>
</feature>
<dbReference type="InterPro" id="IPR027463">
    <property type="entry name" value="AcrB_DN_DC_subdom"/>
</dbReference>
<feature type="transmembrane region" description="Helical" evidence="1">
    <location>
        <begin position="366"/>
        <end position="385"/>
    </location>
</feature>
<accession>L0RB55</accession>
<dbReference type="EMBL" id="FO203522">
    <property type="protein sequence ID" value="CCO23442.1"/>
    <property type="molecule type" value="Genomic_DNA"/>
</dbReference>
<dbReference type="AlphaFoldDB" id="L0RB55"/>
<dbReference type="KEGG" id="dhy:DESAM_21161"/>
<dbReference type="Gene3D" id="3.30.70.1430">
    <property type="entry name" value="Multidrug efflux transporter AcrB pore domain"/>
    <property type="match status" value="2"/>
</dbReference>
<proteinExistence type="predicted"/>
<evidence type="ECO:0000256" key="1">
    <source>
        <dbReference type="SAM" id="Phobius"/>
    </source>
</evidence>
<dbReference type="STRING" id="1121451.DESAM_21161"/>
<dbReference type="Pfam" id="PF00873">
    <property type="entry name" value="ACR_tran"/>
    <property type="match status" value="1"/>
</dbReference>
<sequence>MSVPANSENSQGLIASAVRFFLHSKLTIVLVIGALLLGVAAIQLTPREEEPQIVVPMADIMVQAPGAGVEEVEKLITTPLERILWQIDGVEYVYSVSRRDASLVTVRFFVGEDREESLIKLHNAIAKNTDIAPRIASGWVIKPVEIDDVPIVALTLFPAAGRNDISDFELRRVAEELSTRLAEVEDLSRVSLVSGRSREVRVELLPERMAGFNISPVEIAAVLEGADQSAVAGAVLAGNREITVSANSFLDSASDVNNLIVGVSESRPVYLRDVAVVKDGPEEPSSYSRIGFSRLYMTLTGQDVEESSRPAVTIALSKKKGTNAVKVAEAVLARMDRLKETVLPAGIEVEVVRDYGKTADSKVSDLLGSLGFAVFTVIILLAFTLGWREASVVALAVPISFSLALFVNYMLGYTINRVTLFALILSLGLVVDDPITNVDNIQRHILMKKKKAAEATLDAVSEVLPPVIMSTLAIIVSFVPLFFITGMMGPYMAPMAANVPLTVTFSTFCALTIVPWMAFRLLKNIQPQKVATDTGPGRIEIFYSAVITPFLDSRFRRWMLVGVIVIGLIVSMALAGFRLVPLKMLPYDNKNEFQIIIDMDEGTPLEQTDRVVRQFEEILRGVPEVTNFVTYAGEPSPMDFNGLVRHYYWRSGGHMADIRVNLVDKSLRSEQSHAIVLRLRHELEAVAARNNACIKIVESPPGPPVISTITTEVYGAEDRPYSALIEGAKQIVSVMKTESGVVDIDDSTAAERIMVDFVLDKEKAALHGVNAREVVATLQMALSGMVPATVHAEGERNPLPVKLILPFVRRADVASLSQLRVKTAAGKRVPLAELGELVEINQEQPIYHKNLKRVVYVFAEMAGRAPGEAILDMQGKLKKDPLPPFIWTDWAGEGEWQITLDVFRDLGLAFGAALLGIYILLIVETGSFGMPLLIMSAIPLTLLGIMPGFWLLNLVSAEKVQGLVGAGFVDPVFFTATGMIGMIALGGIVIRNSLVLIDFIRKSLAEGMELKAAIIKSGAVRLRPIALTAATTALGAWPITLDPIFSGLAWALIFGLLASTLFTLVVIPVGYYAFEKNG</sequence>
<name>L0RB55_9BACT</name>
<keyword evidence="1" id="KW-0472">Membrane</keyword>